<evidence type="ECO:0000313" key="3">
    <source>
        <dbReference type="Proteomes" id="UP001597302"/>
    </source>
</evidence>
<comment type="caution">
    <text evidence="2">The sequence shown here is derived from an EMBL/GenBank/DDBJ whole genome shotgun (WGS) entry which is preliminary data.</text>
</comment>
<evidence type="ECO:0000256" key="1">
    <source>
        <dbReference type="SAM" id="MobiDB-lite"/>
    </source>
</evidence>
<dbReference type="RefSeq" id="WP_131573142.1">
    <property type="nucleotide sequence ID" value="NZ_CBCSAJ010000006.1"/>
</dbReference>
<feature type="region of interest" description="Disordered" evidence="1">
    <location>
        <begin position="42"/>
        <end position="64"/>
    </location>
</feature>
<keyword evidence="3" id="KW-1185">Reference proteome</keyword>
<proteinExistence type="predicted"/>
<name>A0ABW4DTF4_9RHOB</name>
<evidence type="ECO:0000313" key="2">
    <source>
        <dbReference type="EMBL" id="MFD1480151.1"/>
    </source>
</evidence>
<gene>
    <name evidence="2" type="ORF">ACFQ5P_02460</name>
</gene>
<sequence>MAEANKEFTLDELLADPIVQLVMQRDGVTPEDVREVVNRARQAHCTNKEEPRSPSSGSDFALSA</sequence>
<accession>A0ABW4DTF4</accession>
<dbReference type="Proteomes" id="UP001597302">
    <property type="component" value="Unassembled WGS sequence"/>
</dbReference>
<protein>
    <submittedName>
        <fullName evidence="2">Uncharacterized protein</fullName>
    </submittedName>
</protein>
<reference evidence="3" key="1">
    <citation type="journal article" date="2019" name="Int. J. Syst. Evol. Microbiol.">
        <title>The Global Catalogue of Microorganisms (GCM) 10K type strain sequencing project: providing services to taxonomists for standard genome sequencing and annotation.</title>
        <authorList>
            <consortium name="The Broad Institute Genomics Platform"/>
            <consortium name="The Broad Institute Genome Sequencing Center for Infectious Disease"/>
            <person name="Wu L."/>
            <person name="Ma J."/>
        </authorList>
    </citation>
    <scope>NUCLEOTIDE SEQUENCE [LARGE SCALE GENOMIC DNA]</scope>
    <source>
        <strain evidence="3">CCM 8875</strain>
    </source>
</reference>
<dbReference type="EMBL" id="JBHTOQ010000003">
    <property type="protein sequence ID" value="MFD1480151.1"/>
    <property type="molecule type" value="Genomic_DNA"/>
</dbReference>
<organism evidence="2 3">
    <name type="scientific">Paracoccus nototheniae</name>
    <dbReference type="NCBI Taxonomy" id="2489002"/>
    <lineage>
        <taxon>Bacteria</taxon>
        <taxon>Pseudomonadati</taxon>
        <taxon>Pseudomonadota</taxon>
        <taxon>Alphaproteobacteria</taxon>
        <taxon>Rhodobacterales</taxon>
        <taxon>Paracoccaceae</taxon>
        <taxon>Paracoccus</taxon>
    </lineage>
</organism>